<dbReference type="Gene3D" id="3.40.50.2000">
    <property type="entry name" value="Glycogen Phosphorylase B"/>
    <property type="match status" value="2"/>
</dbReference>
<dbReference type="EMBL" id="FNJI01000037">
    <property type="protein sequence ID" value="SDP71028.1"/>
    <property type="molecule type" value="Genomic_DNA"/>
</dbReference>
<proteinExistence type="predicted"/>
<keyword evidence="4" id="KW-1185">Reference proteome</keyword>
<keyword evidence="3" id="KW-0808">Transferase</keyword>
<dbReference type="GO" id="GO:0016758">
    <property type="term" value="F:hexosyltransferase activity"/>
    <property type="evidence" value="ECO:0007669"/>
    <property type="project" value="TreeGrafter"/>
</dbReference>
<dbReference type="CDD" id="cd03801">
    <property type="entry name" value="GT4_PimA-like"/>
    <property type="match status" value="1"/>
</dbReference>
<dbReference type="OrthoDB" id="5490278at2"/>
<dbReference type="InterPro" id="IPR001296">
    <property type="entry name" value="Glyco_trans_1"/>
</dbReference>
<organism evidence="3 4">
    <name type="scientific">Desulforhopalus singaporensis</name>
    <dbReference type="NCBI Taxonomy" id="91360"/>
    <lineage>
        <taxon>Bacteria</taxon>
        <taxon>Pseudomonadati</taxon>
        <taxon>Thermodesulfobacteriota</taxon>
        <taxon>Desulfobulbia</taxon>
        <taxon>Desulfobulbales</taxon>
        <taxon>Desulfocapsaceae</taxon>
        <taxon>Desulforhopalus</taxon>
    </lineage>
</organism>
<dbReference type="PANTHER" id="PTHR45947">
    <property type="entry name" value="SULFOQUINOVOSYL TRANSFERASE SQD2"/>
    <property type="match status" value="1"/>
</dbReference>
<dbReference type="InterPro" id="IPR050194">
    <property type="entry name" value="Glycosyltransferase_grp1"/>
</dbReference>
<accession>A0A1H0UYP1</accession>
<feature type="domain" description="Glycosyltransferase subfamily 4-like N-terminal" evidence="2">
    <location>
        <begin position="15"/>
        <end position="175"/>
    </location>
</feature>
<evidence type="ECO:0000313" key="3">
    <source>
        <dbReference type="EMBL" id="SDP71028.1"/>
    </source>
</evidence>
<dbReference type="InterPro" id="IPR028098">
    <property type="entry name" value="Glyco_trans_4-like_N"/>
</dbReference>
<reference evidence="3 4" key="1">
    <citation type="submission" date="2016-10" db="EMBL/GenBank/DDBJ databases">
        <authorList>
            <person name="de Groot N.N."/>
        </authorList>
    </citation>
    <scope>NUCLEOTIDE SEQUENCE [LARGE SCALE GENOMIC DNA]</scope>
    <source>
        <strain evidence="3 4">DSM 12130</strain>
    </source>
</reference>
<dbReference type="Pfam" id="PF00534">
    <property type="entry name" value="Glycos_transf_1"/>
    <property type="match status" value="1"/>
</dbReference>
<feature type="domain" description="Glycosyl transferase family 1" evidence="1">
    <location>
        <begin position="181"/>
        <end position="342"/>
    </location>
</feature>
<evidence type="ECO:0000313" key="4">
    <source>
        <dbReference type="Proteomes" id="UP000199073"/>
    </source>
</evidence>
<dbReference type="AlphaFoldDB" id="A0A1H0UYP1"/>
<dbReference type="Proteomes" id="UP000199073">
    <property type="component" value="Unassembled WGS sequence"/>
</dbReference>
<evidence type="ECO:0000259" key="2">
    <source>
        <dbReference type="Pfam" id="PF13439"/>
    </source>
</evidence>
<sequence>MRIAFSVVKNLERGGGIEKYTYELGCRLVERGHEVTIFSMGHYGDSQPVVEGMRVVTVPCIPKASTEKLSAGASAAFAAFKSGGFDVVHCHSVAAGAFGWLPRLRGQKTVFQMHGIEWQRTRWNRIGIRVLKMLEAASLRSCHAYTAVSQTQCDFYQKHAGIEMRYIPTGADLKRKPARQEIQKLGLDADKYILFASRLVQEKGAQYLIPAFRKLDTDMKLVVAGDAQGAEAFKQQMVELAGDDSRILFPGFVGGRLLEELFSHAAVYVQPSEIEGLSIALLEAMSYGNCCLVSDIPENKEAIDGAGFTFKNKSVDDLHTQLEQLLASSDRRQSIADQARERVRCHYNWDKITDDFEVLYRGVVSAR</sequence>
<dbReference type="RefSeq" id="WP_092225669.1">
    <property type="nucleotide sequence ID" value="NZ_FNJI01000037.1"/>
</dbReference>
<protein>
    <submittedName>
        <fullName evidence="3">Glycosyltransferase involved in cell wall bisynthesis</fullName>
    </submittedName>
</protein>
<dbReference type="Pfam" id="PF13439">
    <property type="entry name" value="Glyco_transf_4"/>
    <property type="match status" value="1"/>
</dbReference>
<dbReference type="SUPFAM" id="SSF53756">
    <property type="entry name" value="UDP-Glycosyltransferase/glycogen phosphorylase"/>
    <property type="match status" value="1"/>
</dbReference>
<dbReference type="PANTHER" id="PTHR45947:SF3">
    <property type="entry name" value="SULFOQUINOVOSYL TRANSFERASE SQD2"/>
    <property type="match status" value="1"/>
</dbReference>
<gene>
    <name evidence="3" type="ORF">SAMN05660330_03775</name>
</gene>
<dbReference type="STRING" id="91360.SAMN05660330_03775"/>
<evidence type="ECO:0000259" key="1">
    <source>
        <dbReference type="Pfam" id="PF00534"/>
    </source>
</evidence>
<name>A0A1H0UYP1_9BACT</name>